<accession>A4QN14</accession>
<reference evidence="1" key="1">
    <citation type="journal article" date="2004" name="Genome Res.">
        <title>The status, quality, and expansion of the NIH full-length cDNA project: the Mammalian Gene Collection (MGC).</title>
        <authorList>
            <consortium name="The MGC Project Team"/>
            <person name="Gerhard D.S."/>
            <person name="Wagner L."/>
            <person name="Feingold E.A."/>
            <person name="Shenmen C.M."/>
            <person name="Grouse L.H."/>
            <person name="Schuler G."/>
            <person name="Klein S.L."/>
            <person name="Old S."/>
            <person name="Rasooly R."/>
            <person name="Good P."/>
            <person name="Guyer M."/>
            <person name="Peck A.M."/>
            <person name="Derge J.G."/>
            <person name="Lipman D."/>
            <person name="Collins F.S."/>
            <person name="Jang W."/>
            <person name="Sherry S."/>
            <person name="Feolo M."/>
            <person name="Misquitta L."/>
            <person name="Lee E."/>
            <person name="Rotmistrovsky K."/>
            <person name="Greenhut S.F."/>
            <person name="Schaefer C.F."/>
            <person name="Buetow K."/>
            <person name="Bonner T.I."/>
            <person name="Haussler D."/>
            <person name="Kent J."/>
            <person name="Kiekhaus M."/>
            <person name="Furey T."/>
            <person name="Brent M."/>
            <person name="Prange C."/>
            <person name="Schreiber K."/>
            <person name="Shapiro N."/>
            <person name="Bhat N.K."/>
            <person name="Hopkins R.F."/>
            <person name="Hsie F."/>
            <person name="Driscoll T."/>
            <person name="Soares M.B."/>
            <person name="Casavant T.L."/>
            <person name="Scheetz T.E."/>
            <person name="Brown-stein M.J."/>
            <person name="Usdin T.B."/>
            <person name="Toshiyuki S."/>
            <person name="Carninci P."/>
            <person name="Piao Y."/>
            <person name="Dudekula D.B."/>
            <person name="Ko M.S."/>
            <person name="Kawakami K."/>
            <person name="Suzuki Y."/>
            <person name="Sugano S."/>
            <person name="Gruber C.E."/>
            <person name="Smith M.R."/>
            <person name="Simmons B."/>
            <person name="Moore T."/>
            <person name="Waterman R."/>
            <person name="Johnson S.L."/>
            <person name="Ruan Y."/>
            <person name="Wei C.L."/>
            <person name="Mathavan S."/>
            <person name="Gunaratne P.H."/>
            <person name="Wu J."/>
            <person name="Garcia A.M."/>
            <person name="Hulyk S.W."/>
            <person name="Fuh E."/>
            <person name="Yuan Y."/>
            <person name="Sneed A."/>
            <person name="Kowis C."/>
            <person name="Hodgson A."/>
            <person name="Muzny D.M."/>
            <person name="McPherson J."/>
            <person name="Gibbs R.A."/>
            <person name="Fahey J."/>
            <person name="Helton E."/>
            <person name="Ketteman M."/>
            <person name="Madan A."/>
            <person name="Rodrigues S."/>
            <person name="Sanchez A."/>
            <person name="Whiting M."/>
            <person name="Madari A."/>
            <person name="Young A.C."/>
            <person name="Wetherby K.D."/>
            <person name="Granite S.J."/>
            <person name="Kwong P.N."/>
            <person name="Brinkley C.P."/>
            <person name="Pearson R.L."/>
            <person name="Bouffard G.G."/>
            <person name="Blakesly R.W."/>
            <person name="Green E.D."/>
            <person name="Dickson M.C."/>
            <person name="Rodriguez A.C."/>
            <person name="Grimwood J."/>
            <person name="Schmutz J."/>
            <person name="Myers R.M."/>
            <person name="Butterfield Y.S."/>
            <person name="Griffith M."/>
            <person name="Griffith O.L."/>
            <person name="Krzywinski M.I."/>
            <person name="Liao N."/>
            <person name="Morin R."/>
            <person name="Morrin R."/>
            <person name="Palmquist D."/>
            <person name="Petrescu A.S."/>
            <person name="Skalska U."/>
            <person name="Smailus D.E."/>
            <person name="Stott J.M."/>
            <person name="Schnerch A."/>
            <person name="Schein J.E."/>
            <person name="Jones S.J."/>
            <person name="Holt R.A."/>
            <person name="Baross A."/>
            <person name="Marra M.A."/>
            <person name="Clifton S."/>
            <person name="Makowski K.A."/>
            <person name="Bosak S."/>
            <person name="Malek J."/>
        </authorList>
    </citation>
    <scope>NUCLEOTIDE SEQUENCE [LARGE SCALE MRNA]</scope>
</reference>
<evidence type="ECO:0000313" key="1">
    <source>
        <dbReference type="EMBL" id="AAI22556.1"/>
    </source>
</evidence>
<dbReference type="EMBL" id="BC122555">
    <property type="protein sequence ID" value="AAI22556.1"/>
    <property type="molecule type" value="mRNA"/>
</dbReference>
<organism evidence="1">
    <name type="scientific">Homo sapiens</name>
    <name type="common">Human</name>
    <dbReference type="NCBI Taxonomy" id="9606"/>
    <lineage>
        <taxon>Eukaryota</taxon>
        <taxon>Metazoa</taxon>
        <taxon>Chordata</taxon>
        <taxon>Craniata</taxon>
        <taxon>Vertebrata</taxon>
        <taxon>Euteleostomi</taxon>
        <taxon>Mammalia</taxon>
        <taxon>Eutheria</taxon>
        <taxon>Euarchontoglires</taxon>
        <taxon>Primates</taxon>
        <taxon>Haplorrhini</taxon>
        <taxon>Catarrhini</taxon>
        <taxon>Hominidae</taxon>
        <taxon>Homo</taxon>
    </lineage>
</organism>
<gene>
    <name evidence="1" type="primary">LOC284749</name>
</gene>
<sequence>MKHGNAVWSELSSRSQEKTDKSSCILANQLCGLFYVIFAELHRVTPPVGFVILTFQALAQIHWPSWLGFHGRSEQCWLGGAVAAQGLCSQLINALIARKGLSYPKGPSQHCLKLLLPSLEWIPQYISDSLL</sequence>
<protein>
    <submittedName>
        <fullName evidence="1">Hypothetical LOC284749</fullName>
    </submittedName>
</protein>
<proteinExistence type="evidence at transcript level"/>
<name>A4QN14_HUMAN</name>
<dbReference type="AlphaFoldDB" id="A4QN14"/>